<dbReference type="EMBL" id="UOFP01000029">
    <property type="protein sequence ID" value="VAW84148.1"/>
    <property type="molecule type" value="Genomic_DNA"/>
</dbReference>
<dbReference type="InterPro" id="IPR029467">
    <property type="entry name" value="Cyt_c7-like"/>
</dbReference>
<dbReference type="CDD" id="cd08168">
    <property type="entry name" value="Cytochrom_C3"/>
    <property type="match status" value="1"/>
</dbReference>
<gene>
    <name evidence="2" type="ORF">MNBD_GAMMA18-900</name>
</gene>
<evidence type="ECO:0000313" key="2">
    <source>
        <dbReference type="EMBL" id="VAW84148.1"/>
    </source>
</evidence>
<protein>
    <submittedName>
        <fullName evidence="2">Cytochrome c</fullName>
    </submittedName>
</protein>
<feature type="domain" description="Cytochrome c7-like" evidence="1">
    <location>
        <begin position="120"/>
        <end position="181"/>
    </location>
</feature>
<reference evidence="2" key="1">
    <citation type="submission" date="2018-06" db="EMBL/GenBank/DDBJ databases">
        <authorList>
            <person name="Zhirakovskaya E."/>
        </authorList>
    </citation>
    <scope>NUCLEOTIDE SEQUENCE</scope>
</reference>
<dbReference type="PANTHER" id="PTHR39425">
    <property type="entry name" value="LIPOPROTEIN CYTOCHROME C"/>
    <property type="match status" value="1"/>
</dbReference>
<evidence type="ECO:0000259" key="1">
    <source>
        <dbReference type="Pfam" id="PF14522"/>
    </source>
</evidence>
<sequence>MTTYKNKNPLQLRTFCLGMLLTFGLGTAAQAEVKSFQIHGETTPLAGNGIHDPENDAIEVFQHPTTAMKDFPRDTVGVIDWVKTLEEGKLIARANRLGTEKKETFDLDIIRTNTGEMPNVTFSHAKHSTQMDCKSCHSGLFEKKSNATEITMSAILTGDKCGVCHGKVAFPPTNNCMRCHNVTP</sequence>
<dbReference type="Pfam" id="PF14522">
    <property type="entry name" value="Cytochrome_C7"/>
    <property type="match status" value="1"/>
</dbReference>
<name>A0A3B0YTC6_9ZZZZ</name>
<proteinExistence type="predicted"/>
<dbReference type="AlphaFoldDB" id="A0A3B0YTC6"/>
<dbReference type="Gene3D" id="3.90.10.10">
    <property type="entry name" value="Cytochrome C3"/>
    <property type="match status" value="1"/>
</dbReference>
<organism evidence="2">
    <name type="scientific">hydrothermal vent metagenome</name>
    <dbReference type="NCBI Taxonomy" id="652676"/>
    <lineage>
        <taxon>unclassified sequences</taxon>
        <taxon>metagenomes</taxon>
        <taxon>ecological metagenomes</taxon>
    </lineage>
</organism>
<accession>A0A3B0YTC6</accession>
<dbReference type="InterPro" id="IPR026352">
    <property type="entry name" value="Nanowire_3heme"/>
</dbReference>
<dbReference type="InterPro" id="IPR036280">
    <property type="entry name" value="Multihaem_cyt_sf"/>
</dbReference>
<dbReference type="NCBIfam" id="TIGR04257">
    <property type="entry name" value="nanowire_3heme"/>
    <property type="match status" value="1"/>
</dbReference>
<dbReference type="SUPFAM" id="SSF48695">
    <property type="entry name" value="Multiheme cytochromes"/>
    <property type="match status" value="1"/>
</dbReference>
<dbReference type="PANTHER" id="PTHR39425:SF1">
    <property type="entry name" value="CYTOCHROME C7-LIKE DOMAIN-CONTAINING PROTEIN"/>
    <property type="match status" value="1"/>
</dbReference>